<dbReference type="EMBL" id="BSTX01000001">
    <property type="protein sequence ID" value="GLZ76585.1"/>
    <property type="molecule type" value="Genomic_DNA"/>
</dbReference>
<proteinExistence type="predicted"/>
<keyword evidence="1" id="KW-0472">Membrane</keyword>
<evidence type="ECO:0000256" key="1">
    <source>
        <dbReference type="SAM" id="Phobius"/>
    </source>
</evidence>
<dbReference type="RefSeq" id="WP_285661755.1">
    <property type="nucleotide sequence ID" value="NZ_BSTX01000001.1"/>
</dbReference>
<evidence type="ECO:0000313" key="2">
    <source>
        <dbReference type="EMBL" id="GLZ76585.1"/>
    </source>
</evidence>
<evidence type="ECO:0000313" key="3">
    <source>
        <dbReference type="Proteomes" id="UP001165079"/>
    </source>
</evidence>
<organism evidence="2 3">
    <name type="scientific">Actinorhabdospora filicis</name>
    <dbReference type="NCBI Taxonomy" id="1785913"/>
    <lineage>
        <taxon>Bacteria</taxon>
        <taxon>Bacillati</taxon>
        <taxon>Actinomycetota</taxon>
        <taxon>Actinomycetes</taxon>
        <taxon>Micromonosporales</taxon>
        <taxon>Micromonosporaceae</taxon>
        <taxon>Actinorhabdospora</taxon>
    </lineage>
</organism>
<protein>
    <recommendedName>
        <fullName evidence="4">DUF4245 domain-containing protein</fullName>
    </recommendedName>
</protein>
<evidence type="ECO:0008006" key="4">
    <source>
        <dbReference type="Google" id="ProtNLM"/>
    </source>
</evidence>
<keyword evidence="3" id="KW-1185">Reference proteome</keyword>
<sequence>MTASDGSGSGIPDRKTASYKATTPAIALIPLVLLMIVFLVISNNRTDYKPFPSYDREYPALQGTPTPFDVASLPYTLTIPAGLTTMPNPGEGEHADATFAPETWFPTKAGIKAEHQPLEGDFTEILKKNAGSATITDLPTADPTTTAHTWTDGGTEHVYISKNGILLTLRADQPQDGTDTTGSLAKALREMTASVKFRA</sequence>
<gene>
    <name evidence="2" type="ORF">Afil01_13920</name>
</gene>
<dbReference type="AlphaFoldDB" id="A0A9W6SG87"/>
<comment type="caution">
    <text evidence="2">The sequence shown here is derived from an EMBL/GenBank/DDBJ whole genome shotgun (WGS) entry which is preliminary data.</text>
</comment>
<name>A0A9W6SG87_9ACTN</name>
<keyword evidence="1" id="KW-0812">Transmembrane</keyword>
<accession>A0A9W6SG87</accession>
<keyword evidence="1" id="KW-1133">Transmembrane helix</keyword>
<dbReference type="Proteomes" id="UP001165079">
    <property type="component" value="Unassembled WGS sequence"/>
</dbReference>
<reference evidence="2" key="1">
    <citation type="submission" date="2023-03" db="EMBL/GenBank/DDBJ databases">
        <title>Actinorhabdospora filicis NBRC 111898.</title>
        <authorList>
            <person name="Ichikawa N."/>
            <person name="Sato H."/>
            <person name="Tonouchi N."/>
        </authorList>
    </citation>
    <scope>NUCLEOTIDE SEQUENCE</scope>
    <source>
        <strain evidence="2">NBRC 111898</strain>
    </source>
</reference>
<feature type="transmembrane region" description="Helical" evidence="1">
    <location>
        <begin position="21"/>
        <end position="41"/>
    </location>
</feature>